<dbReference type="CDD" id="cd00009">
    <property type="entry name" value="AAA"/>
    <property type="match status" value="1"/>
</dbReference>
<dbReference type="GO" id="GO:0016887">
    <property type="term" value="F:ATP hydrolysis activity"/>
    <property type="evidence" value="ECO:0007669"/>
    <property type="project" value="InterPro"/>
</dbReference>
<name>U1GMY5_9PAST</name>
<evidence type="ECO:0000313" key="16">
    <source>
        <dbReference type="EMBL" id="ERF79002.1"/>
    </source>
</evidence>
<dbReference type="FunFam" id="3.40.50.300:FF:000025">
    <property type="entry name" value="ATP-dependent Clp protease subunit"/>
    <property type="match status" value="1"/>
</dbReference>
<dbReference type="GO" id="GO:0042026">
    <property type="term" value="P:protein refolding"/>
    <property type="evidence" value="ECO:0007669"/>
    <property type="project" value="UniProtKB-UniRule"/>
</dbReference>
<dbReference type="InterPro" id="IPR036628">
    <property type="entry name" value="Clp_N_dom_sf"/>
</dbReference>
<evidence type="ECO:0000256" key="6">
    <source>
        <dbReference type="ARBA" id="ARBA00022741"/>
    </source>
</evidence>
<evidence type="ECO:0000256" key="10">
    <source>
        <dbReference type="ARBA" id="ARBA00023186"/>
    </source>
</evidence>
<comment type="function">
    <text evidence="14">Part of a stress-induced multi-chaperone system, it is involved in the recovery of the cell from heat-induced damage, in cooperation with DnaK, DnaJ and GrpE.</text>
</comment>
<dbReference type="Gene3D" id="1.10.1780.10">
    <property type="entry name" value="Clp, N-terminal domain"/>
    <property type="match status" value="1"/>
</dbReference>
<keyword evidence="6 13" id="KW-0547">Nucleotide-binding</keyword>
<keyword evidence="10 13" id="KW-0143">Chaperone</keyword>
<dbReference type="PANTHER" id="PTHR11638:SF18">
    <property type="entry name" value="HEAT SHOCK PROTEIN 104"/>
    <property type="match status" value="1"/>
</dbReference>
<evidence type="ECO:0000256" key="5">
    <source>
        <dbReference type="ARBA" id="ARBA00022737"/>
    </source>
</evidence>
<comment type="caution">
    <text evidence="16">The sequence shown here is derived from an EMBL/GenBank/DDBJ whole genome shotgun (WGS) entry which is preliminary data.</text>
</comment>
<evidence type="ECO:0000256" key="8">
    <source>
        <dbReference type="ARBA" id="ARBA00023016"/>
    </source>
</evidence>
<dbReference type="AlphaFoldDB" id="U1GMY5"/>
<keyword evidence="4 14" id="KW-0963">Cytoplasm</keyword>
<evidence type="ECO:0000256" key="2">
    <source>
        <dbReference type="ARBA" id="ARBA00008675"/>
    </source>
</evidence>
<dbReference type="InterPro" id="IPR019489">
    <property type="entry name" value="Clp_ATPase_C"/>
</dbReference>
<comment type="similarity">
    <text evidence="2 13">Belongs to the ClpA/ClpB family.</text>
</comment>
<feature type="coiled-coil region" evidence="14">
    <location>
        <begin position="412"/>
        <end position="492"/>
    </location>
</feature>
<dbReference type="Gene3D" id="3.40.50.300">
    <property type="entry name" value="P-loop containing nucleotide triphosphate hydrolases"/>
    <property type="match status" value="3"/>
</dbReference>
<keyword evidence="5 12" id="KW-0677">Repeat</keyword>
<dbReference type="InterPro" id="IPR028299">
    <property type="entry name" value="ClpA/B_CS2"/>
</dbReference>
<dbReference type="EMBL" id="AVOX01000010">
    <property type="protein sequence ID" value="ERF79002.1"/>
    <property type="molecule type" value="Genomic_DNA"/>
</dbReference>
<protein>
    <recommendedName>
        <fullName evidence="3 14">Chaperone protein ClpB</fullName>
    </recommendedName>
</protein>
<dbReference type="FunFam" id="3.40.50.300:FF:000010">
    <property type="entry name" value="Chaperone clpB 1, putative"/>
    <property type="match status" value="1"/>
</dbReference>
<dbReference type="GO" id="GO:0042802">
    <property type="term" value="F:identical protein binding"/>
    <property type="evidence" value="ECO:0007669"/>
    <property type="project" value="UniProtKB-ARBA"/>
</dbReference>
<dbReference type="SMART" id="SM01086">
    <property type="entry name" value="ClpB_D2-small"/>
    <property type="match status" value="1"/>
</dbReference>
<dbReference type="InterPro" id="IPR003593">
    <property type="entry name" value="AAA+_ATPase"/>
</dbReference>
<dbReference type="NCBIfam" id="TIGR03346">
    <property type="entry name" value="chaperone_ClpB"/>
    <property type="match status" value="1"/>
</dbReference>
<keyword evidence="9 14" id="KW-0175">Coiled coil</keyword>
<dbReference type="FunFam" id="1.10.8.60:FF:000017">
    <property type="entry name" value="ATP-dependent chaperone ClpB"/>
    <property type="match status" value="1"/>
</dbReference>
<dbReference type="InterPro" id="IPR003959">
    <property type="entry name" value="ATPase_AAA_core"/>
</dbReference>
<comment type="subunit">
    <text evidence="14">Homohexamer; The oligomerization is ATP-dependent.</text>
</comment>
<dbReference type="SUPFAM" id="SSF81923">
    <property type="entry name" value="Double Clp-N motif"/>
    <property type="match status" value="1"/>
</dbReference>
<evidence type="ECO:0000256" key="9">
    <source>
        <dbReference type="ARBA" id="ARBA00023054"/>
    </source>
</evidence>
<dbReference type="Pfam" id="PF07724">
    <property type="entry name" value="AAA_2"/>
    <property type="match status" value="1"/>
</dbReference>
<evidence type="ECO:0000256" key="4">
    <source>
        <dbReference type="ARBA" id="ARBA00022490"/>
    </source>
</evidence>
<organism evidence="16 17">
    <name type="scientific">Gallibacterium anatis 12656/12</name>
    <dbReference type="NCBI Taxonomy" id="1195244"/>
    <lineage>
        <taxon>Bacteria</taxon>
        <taxon>Pseudomonadati</taxon>
        <taxon>Pseudomonadota</taxon>
        <taxon>Gammaproteobacteria</taxon>
        <taxon>Pasteurellales</taxon>
        <taxon>Pasteurellaceae</taxon>
        <taxon>Gallibacterium</taxon>
    </lineage>
</organism>
<evidence type="ECO:0000256" key="11">
    <source>
        <dbReference type="ARBA" id="ARBA00026057"/>
    </source>
</evidence>
<dbReference type="CDD" id="cd19499">
    <property type="entry name" value="RecA-like_ClpB_Hsp104-like"/>
    <property type="match status" value="1"/>
</dbReference>
<feature type="domain" description="Clp R" evidence="15">
    <location>
        <begin position="3"/>
        <end position="146"/>
    </location>
</feature>
<proteinExistence type="inferred from homology"/>
<dbReference type="PROSITE" id="PS51903">
    <property type="entry name" value="CLP_R"/>
    <property type="match status" value="1"/>
</dbReference>
<gene>
    <name evidence="14" type="primary">clpB</name>
    <name evidence="16" type="ORF">N561_03235</name>
</gene>
<keyword evidence="8 14" id="KW-0346">Stress response</keyword>
<dbReference type="PATRIC" id="fig|1195244.3.peg.625"/>
<dbReference type="InterPro" id="IPR001270">
    <property type="entry name" value="ClpA/B"/>
</dbReference>
<dbReference type="PROSITE" id="PS00871">
    <property type="entry name" value="CLPAB_2"/>
    <property type="match status" value="1"/>
</dbReference>
<dbReference type="NCBIfam" id="NF008118">
    <property type="entry name" value="PRK10865.1"/>
    <property type="match status" value="1"/>
</dbReference>
<reference evidence="16 17" key="1">
    <citation type="journal article" date="2013" name="Genome Announc.">
        <title>Draft Genome Sequence of Gallibacterium anatis bv. haemolytica 12656-12 Liver, an Isolate Obtained from the Liver of a Septicemic Chicken.</title>
        <authorList>
            <person name="Kudirkiene E."/>
            <person name="Christensen H."/>
            <person name="Bojesen A.M."/>
        </authorList>
    </citation>
    <scope>NUCLEOTIDE SEQUENCE [LARGE SCALE GENOMIC DNA]</scope>
    <source>
        <strain evidence="16">12656/12</strain>
    </source>
</reference>
<dbReference type="FunFam" id="1.10.1780.10:FF:000003">
    <property type="entry name" value="ATP-dependent chaperone ClpB"/>
    <property type="match status" value="1"/>
</dbReference>
<evidence type="ECO:0000313" key="17">
    <source>
        <dbReference type="Proteomes" id="UP000016529"/>
    </source>
</evidence>
<comment type="subcellular location">
    <subcellularLocation>
        <location evidence="1 14">Cytoplasm</location>
    </subcellularLocation>
</comment>
<dbReference type="InterPro" id="IPR050130">
    <property type="entry name" value="ClpA_ClpB"/>
</dbReference>
<accession>U1GMY5</accession>
<dbReference type="GO" id="GO:0005524">
    <property type="term" value="F:ATP binding"/>
    <property type="evidence" value="ECO:0007669"/>
    <property type="project" value="UniProtKB-UniRule"/>
</dbReference>
<evidence type="ECO:0000256" key="1">
    <source>
        <dbReference type="ARBA" id="ARBA00004496"/>
    </source>
</evidence>
<dbReference type="SUPFAM" id="SSF52540">
    <property type="entry name" value="P-loop containing nucleoside triphosphate hydrolases"/>
    <property type="match status" value="2"/>
</dbReference>
<comment type="subunit">
    <text evidence="11">Homohexamer. The oligomerization is ATP-dependent.</text>
</comment>
<evidence type="ECO:0000256" key="12">
    <source>
        <dbReference type="PROSITE-ProRule" id="PRU01251"/>
    </source>
</evidence>
<sequence>MNFEKLTTKFQQALAEAQSLALGKDQQYIEPVHLMSALLNQEGGSVAPLLTASGVNVAQLRQAISQEIDRLPQVSGNGGDVQLSPALARMLNLCDKFAQQRNDKFISSELFVLAALESSDKLSDILKKSGLTRQNLLKSIDKMRGGENVNDAGAEETRQALQKYTIDLTARAESGKLDPVIGRDDEIRRTIQVLQRRTKNNPVLIGEPGVGKTAIVEGLAQRIVNGEVPEGLRHKRVLSLDMGALIAGAKYRGEFEERLKAVLNEIAKEEGRIILFIDEIHTMVGAGKTDGAMDAGNLLKPSLARGELHCVGATTLDEYRQYIEKDAALERRFQKVLVDEPSVEDTIAILRGLKERYEIHHHVQITDPAIVAAATLSHRYISDRQLPDKAIDLIDEAASSIRMEIDSKPQPLDKLERRIIQLKLEQQALQKEEDDASRKRLEMLEKELAEKEKEYSELEEVWKSEKAALSGAQHIKAELDNAKTKMEQAYRAGDIAKMSELKYSTIPALEKQLEQAESAEGKEMSLLRYRVTDEEIAEVLSRATGIPVAKMMEGEKEKLLRMEEELHKRVIGQNEAVEAVANAIRRSRAGLSDPNRPIGSFLFLGPTGVGKTELCKTLANFLFDSEDAMVRIDMSEFMEKHSVSRLVGAPPGYVGYEEGGYLTEAVRRRPYSVVLLDEVEKAHRDVFNILLQVLDDGRLTDGQGRTVDFRNTVVIMTSNLGSDLIQSQAGDLSYGEMKELVMSVVGQHFRPEFINRIDETVVFHPLAKENIRAIASIQLQRLINRMKERGYLLHFSEQALDYLGQVGYDPVYGARPLKRAIQNIVENPLAQQILSGALLPDKTIEINFVDGKLEAKQ</sequence>
<dbReference type="GO" id="GO:0005829">
    <property type="term" value="C:cytosol"/>
    <property type="evidence" value="ECO:0007669"/>
    <property type="project" value="UniProtKB-ARBA"/>
</dbReference>
<dbReference type="PANTHER" id="PTHR11638">
    <property type="entry name" value="ATP-DEPENDENT CLP PROTEASE"/>
    <property type="match status" value="1"/>
</dbReference>
<dbReference type="InterPro" id="IPR027417">
    <property type="entry name" value="P-loop_NTPase"/>
</dbReference>
<dbReference type="InterPro" id="IPR041546">
    <property type="entry name" value="ClpA/ClpB_AAA_lid"/>
</dbReference>
<evidence type="ECO:0000256" key="7">
    <source>
        <dbReference type="ARBA" id="ARBA00022840"/>
    </source>
</evidence>
<evidence type="ECO:0000256" key="3">
    <source>
        <dbReference type="ARBA" id="ARBA00017574"/>
    </source>
</evidence>
<keyword evidence="7 13" id="KW-0067">ATP-binding</keyword>
<dbReference type="SMART" id="SM00382">
    <property type="entry name" value="AAA"/>
    <property type="match status" value="2"/>
</dbReference>
<dbReference type="GO" id="GO:0034605">
    <property type="term" value="P:cellular response to heat"/>
    <property type="evidence" value="ECO:0007669"/>
    <property type="project" value="TreeGrafter"/>
</dbReference>
<evidence type="ECO:0000256" key="14">
    <source>
        <dbReference type="RuleBase" id="RU362034"/>
    </source>
</evidence>
<dbReference type="Pfam" id="PF02861">
    <property type="entry name" value="Clp_N"/>
    <property type="match status" value="1"/>
</dbReference>
<dbReference type="Pfam" id="PF10431">
    <property type="entry name" value="ClpB_D2-small"/>
    <property type="match status" value="1"/>
</dbReference>
<dbReference type="Gene3D" id="1.10.8.60">
    <property type="match status" value="1"/>
</dbReference>
<dbReference type="InterPro" id="IPR004176">
    <property type="entry name" value="Clp_R_N"/>
</dbReference>
<dbReference type="PRINTS" id="PR00300">
    <property type="entry name" value="CLPPROTEASEA"/>
</dbReference>
<evidence type="ECO:0000259" key="15">
    <source>
        <dbReference type="PROSITE" id="PS51903"/>
    </source>
</evidence>
<dbReference type="Pfam" id="PF00004">
    <property type="entry name" value="AAA"/>
    <property type="match status" value="1"/>
</dbReference>
<dbReference type="InterPro" id="IPR017730">
    <property type="entry name" value="Chaperonin_ClpB"/>
</dbReference>
<dbReference type="FunFam" id="3.40.50.300:FF:000120">
    <property type="entry name" value="ATP-dependent chaperone ClpB"/>
    <property type="match status" value="1"/>
</dbReference>
<dbReference type="RefSeq" id="WP_021461220.1">
    <property type="nucleotide sequence ID" value="NZ_AVOX01000010.1"/>
</dbReference>
<evidence type="ECO:0000256" key="13">
    <source>
        <dbReference type="RuleBase" id="RU004432"/>
    </source>
</evidence>
<dbReference type="Pfam" id="PF17871">
    <property type="entry name" value="AAA_lid_9"/>
    <property type="match status" value="1"/>
</dbReference>
<dbReference type="Proteomes" id="UP000016529">
    <property type="component" value="Unassembled WGS sequence"/>
</dbReference>
<dbReference type="InterPro" id="IPR018368">
    <property type="entry name" value="ClpA/B_CS1"/>
</dbReference>
<dbReference type="PROSITE" id="PS00870">
    <property type="entry name" value="CLPAB_1"/>
    <property type="match status" value="1"/>
</dbReference>